<dbReference type="GO" id="GO:0005634">
    <property type="term" value="C:nucleus"/>
    <property type="evidence" value="ECO:0007669"/>
    <property type="project" value="UniProtKB-SubCell"/>
</dbReference>
<dbReference type="GO" id="GO:0004520">
    <property type="term" value="F:DNA endonuclease activity"/>
    <property type="evidence" value="ECO:0007669"/>
    <property type="project" value="TreeGrafter"/>
</dbReference>
<dbReference type="FunFam" id="1.10.150.20:FF:000037">
    <property type="entry name" value="DNA repair protein complementing XP-G cells homolog"/>
    <property type="match status" value="1"/>
</dbReference>
<dbReference type="Pfam" id="PF00752">
    <property type="entry name" value="XPG_N"/>
    <property type="match status" value="1"/>
</dbReference>
<accession>A0A7L0RR99</accession>
<evidence type="ECO:0000256" key="16">
    <source>
        <dbReference type="SAM" id="MobiDB-lite"/>
    </source>
</evidence>
<evidence type="ECO:0000256" key="8">
    <source>
        <dbReference type="ARBA" id="ARBA00022759"/>
    </source>
</evidence>
<dbReference type="AlphaFoldDB" id="A0A7L0RR99"/>
<keyword evidence="13" id="KW-0234">DNA repair</keyword>
<feature type="compositionally biased region" description="Basic residues" evidence="16">
    <location>
        <begin position="1116"/>
        <end position="1130"/>
    </location>
</feature>
<evidence type="ECO:0000256" key="12">
    <source>
        <dbReference type="ARBA" id="ARBA00023125"/>
    </source>
</evidence>
<evidence type="ECO:0000259" key="18">
    <source>
        <dbReference type="SMART" id="SM00485"/>
    </source>
</evidence>
<evidence type="ECO:0000256" key="13">
    <source>
        <dbReference type="ARBA" id="ARBA00023204"/>
    </source>
</evidence>
<organism evidence="19 20">
    <name type="scientific">Glaucidium brasilianum</name>
    <name type="common">Ferruginous pygmy-owl</name>
    <dbReference type="NCBI Taxonomy" id="78217"/>
    <lineage>
        <taxon>Eukaryota</taxon>
        <taxon>Metazoa</taxon>
        <taxon>Chordata</taxon>
        <taxon>Craniata</taxon>
        <taxon>Vertebrata</taxon>
        <taxon>Euteleostomi</taxon>
        <taxon>Archelosauria</taxon>
        <taxon>Archosauria</taxon>
        <taxon>Dinosauria</taxon>
        <taxon>Saurischia</taxon>
        <taxon>Theropoda</taxon>
        <taxon>Coelurosauria</taxon>
        <taxon>Aves</taxon>
        <taxon>Neognathae</taxon>
        <taxon>Neoaves</taxon>
        <taxon>Telluraves</taxon>
        <taxon>Strigiformes</taxon>
        <taxon>Strigidae</taxon>
        <taxon>Glaucidium</taxon>
    </lineage>
</organism>
<dbReference type="GO" id="GO:0006289">
    <property type="term" value="P:nucleotide-excision repair"/>
    <property type="evidence" value="ECO:0007669"/>
    <property type="project" value="InterPro"/>
</dbReference>
<dbReference type="SUPFAM" id="SSF47807">
    <property type="entry name" value="5' to 3' exonuclease, C-terminal subdomain"/>
    <property type="match status" value="1"/>
</dbReference>
<dbReference type="Gene3D" id="3.40.50.1010">
    <property type="entry name" value="5'-nuclease"/>
    <property type="match status" value="2"/>
</dbReference>
<keyword evidence="12" id="KW-0238">DNA-binding</keyword>
<dbReference type="SMART" id="SM00484">
    <property type="entry name" value="XPGI"/>
    <property type="match status" value="1"/>
</dbReference>
<keyword evidence="15" id="KW-0175">Coiled coil</keyword>
<dbReference type="Gene3D" id="1.10.150.20">
    <property type="entry name" value="5' to 3' exonuclease, C-terminal subdomain"/>
    <property type="match status" value="1"/>
</dbReference>
<keyword evidence="9" id="KW-0227">DNA damage</keyword>
<feature type="non-terminal residue" evidence="19">
    <location>
        <position position="1130"/>
    </location>
</feature>
<reference evidence="19 20" key="1">
    <citation type="submission" date="2019-09" db="EMBL/GenBank/DDBJ databases">
        <title>Bird 10,000 Genomes (B10K) Project - Family phase.</title>
        <authorList>
            <person name="Zhang G."/>
        </authorList>
    </citation>
    <scope>NUCLEOTIDE SEQUENCE [LARGE SCALE GENOMIC DNA]</scope>
    <source>
        <strain evidence="19">B10K-DU-008-63</strain>
    </source>
</reference>
<proteinExistence type="inferred from homology"/>
<feature type="region of interest" description="Disordered" evidence="16">
    <location>
        <begin position="595"/>
        <end position="616"/>
    </location>
</feature>
<keyword evidence="10" id="KW-0378">Hydrolase</keyword>
<dbReference type="FunFam" id="3.40.50.1010:FF:000023">
    <property type="entry name" value="DNA repair protein complementing XP-G cells"/>
    <property type="match status" value="1"/>
</dbReference>
<evidence type="ECO:0000256" key="7">
    <source>
        <dbReference type="ARBA" id="ARBA00022723"/>
    </source>
</evidence>
<dbReference type="SMART" id="SM00485">
    <property type="entry name" value="XPGN"/>
    <property type="match status" value="1"/>
</dbReference>
<dbReference type="InterPro" id="IPR029060">
    <property type="entry name" value="PIN-like_dom_sf"/>
</dbReference>
<dbReference type="Pfam" id="PF00867">
    <property type="entry name" value="XPG_I"/>
    <property type="match status" value="1"/>
</dbReference>
<evidence type="ECO:0000256" key="1">
    <source>
        <dbReference type="ARBA" id="ARBA00001946"/>
    </source>
</evidence>
<feature type="domain" description="XPG-I" evidence="17">
    <location>
        <begin position="737"/>
        <end position="806"/>
    </location>
</feature>
<evidence type="ECO:0000256" key="5">
    <source>
        <dbReference type="ARBA" id="ARBA00022454"/>
    </source>
</evidence>
<name>A0A7L0RR99_GLABR</name>
<dbReference type="InterPro" id="IPR006085">
    <property type="entry name" value="XPG_DNA_repair_N"/>
</dbReference>
<evidence type="ECO:0000259" key="17">
    <source>
        <dbReference type="SMART" id="SM00484"/>
    </source>
</evidence>
<dbReference type="PANTHER" id="PTHR16171:SF11">
    <property type="entry name" value="DNA EXCISION REPAIR PROTEIN ERCC-5"/>
    <property type="match status" value="1"/>
</dbReference>
<evidence type="ECO:0000256" key="9">
    <source>
        <dbReference type="ARBA" id="ARBA00022763"/>
    </source>
</evidence>
<dbReference type="InterPro" id="IPR019974">
    <property type="entry name" value="XPG_CS"/>
</dbReference>
<dbReference type="GO" id="GO:0005694">
    <property type="term" value="C:chromosome"/>
    <property type="evidence" value="ECO:0007669"/>
    <property type="project" value="UniProtKB-SubCell"/>
</dbReference>
<dbReference type="InterPro" id="IPR006086">
    <property type="entry name" value="XPG-I_dom"/>
</dbReference>
<dbReference type="InterPro" id="IPR006084">
    <property type="entry name" value="XPG/Rad2"/>
</dbReference>
<dbReference type="SMART" id="SM00279">
    <property type="entry name" value="HhH2"/>
    <property type="match status" value="1"/>
</dbReference>
<dbReference type="PROSITE" id="PS00842">
    <property type="entry name" value="XPG_2"/>
    <property type="match status" value="1"/>
</dbReference>
<comment type="cofactor">
    <cofactor evidence="1">
        <name>Mg(2+)</name>
        <dbReference type="ChEBI" id="CHEBI:18420"/>
    </cofactor>
</comment>
<dbReference type="CDD" id="cd09904">
    <property type="entry name" value="H3TH_XPG"/>
    <property type="match status" value="1"/>
</dbReference>
<evidence type="ECO:0000256" key="2">
    <source>
        <dbReference type="ARBA" id="ARBA00004123"/>
    </source>
</evidence>
<feature type="coiled-coil region" evidence="15">
    <location>
        <begin position="562"/>
        <end position="589"/>
    </location>
</feature>
<evidence type="ECO:0000256" key="14">
    <source>
        <dbReference type="ARBA" id="ARBA00023242"/>
    </source>
</evidence>
<evidence type="ECO:0000313" key="20">
    <source>
        <dbReference type="Proteomes" id="UP000591073"/>
    </source>
</evidence>
<dbReference type="EMBL" id="VXAP01000128">
    <property type="protein sequence ID" value="NXL31642.1"/>
    <property type="molecule type" value="Genomic_DNA"/>
</dbReference>
<dbReference type="PRINTS" id="PR00066">
    <property type="entry name" value="XRODRMPGMNTG"/>
</dbReference>
<dbReference type="FunFam" id="3.40.50.1010:FF:000022">
    <property type="entry name" value="DNA repair protein complementing XP-G cells homolog"/>
    <property type="match status" value="1"/>
</dbReference>
<keyword evidence="14" id="KW-0539">Nucleus</keyword>
<dbReference type="PROSITE" id="PS00841">
    <property type="entry name" value="XPG_1"/>
    <property type="match status" value="1"/>
</dbReference>
<keyword evidence="7" id="KW-0479">Metal-binding</keyword>
<evidence type="ECO:0000256" key="6">
    <source>
        <dbReference type="ARBA" id="ARBA00022722"/>
    </source>
</evidence>
<keyword evidence="5" id="KW-0158">Chromosome</keyword>
<keyword evidence="20" id="KW-1185">Reference proteome</keyword>
<dbReference type="Proteomes" id="UP000591073">
    <property type="component" value="Unassembled WGS sequence"/>
</dbReference>
<feature type="coiled-coil region" evidence="15">
    <location>
        <begin position="689"/>
        <end position="716"/>
    </location>
</feature>
<dbReference type="GO" id="GO:0003697">
    <property type="term" value="F:single-stranded DNA binding"/>
    <property type="evidence" value="ECO:0007669"/>
    <property type="project" value="InterPro"/>
</dbReference>
<comment type="subcellular location">
    <subcellularLocation>
        <location evidence="3">Chromosome</location>
    </subcellularLocation>
    <subcellularLocation>
        <location evidence="2">Nucleus</location>
    </subcellularLocation>
</comment>
<dbReference type="InterPro" id="IPR008918">
    <property type="entry name" value="HhH2"/>
</dbReference>
<keyword evidence="11" id="KW-0460">Magnesium</keyword>
<feature type="non-terminal residue" evidence="19">
    <location>
        <position position="1"/>
    </location>
</feature>
<dbReference type="CDD" id="cd09868">
    <property type="entry name" value="PIN_XPG_RAD2"/>
    <property type="match status" value="2"/>
</dbReference>
<dbReference type="PANTHER" id="PTHR16171">
    <property type="entry name" value="DNA REPAIR PROTEIN COMPLEMENTING XP-G CELLS-RELATED"/>
    <property type="match status" value="1"/>
</dbReference>
<comment type="similarity">
    <text evidence="4">Belongs to the XPG/RAD2 endonuclease family. XPG subfamily.</text>
</comment>
<evidence type="ECO:0000256" key="4">
    <source>
        <dbReference type="ARBA" id="ARBA00005283"/>
    </source>
</evidence>
<evidence type="ECO:0000256" key="11">
    <source>
        <dbReference type="ARBA" id="ARBA00022842"/>
    </source>
</evidence>
<gene>
    <name evidence="19" type="primary">Ercc5</name>
    <name evidence="19" type="ORF">GLABRA_R08347</name>
</gene>
<evidence type="ECO:0000313" key="19">
    <source>
        <dbReference type="EMBL" id="NXL31642.1"/>
    </source>
</evidence>
<keyword evidence="6" id="KW-0540">Nuclease</keyword>
<evidence type="ECO:0000256" key="15">
    <source>
        <dbReference type="SAM" id="Coils"/>
    </source>
</evidence>
<evidence type="ECO:0000256" key="10">
    <source>
        <dbReference type="ARBA" id="ARBA00022801"/>
    </source>
</evidence>
<dbReference type="GO" id="GO:0046872">
    <property type="term" value="F:metal ion binding"/>
    <property type="evidence" value="ECO:0007669"/>
    <property type="project" value="UniProtKB-KW"/>
</dbReference>
<sequence>MGVQGLWKLLESSGRPINPETLEGKILAVDISIWLNQAIKGARDRGGNSIQNAHLLTLFHRLCKLLFFRIRPVFVFDGEAPLLKRQTLAKRRQRKEFAISDSRKTTEKLLKTLLKRQVIKTVLTGKKIIFSFNEALPSITQVRREEIDDIYVLPALENEEKNSSEEEDEKEWEVRMSQRKMLQEELCENPHSVDIESEDFNKLPPEIKHEILTDMKEFTKRKRTLFEAMPEESNDFSQYQLRGLLKKSNLNRCIENVQKELNQQHSGEIQTQYENEGGFVKEVESRRVVSEDSSHYVLIKGIQAKEATSRDLEATAGPSSKMLEFTKSNKINESSTNAKLVSSDKLQTEKDNNVVTAPPSPRTLLAIQAALVESSSEEEMVDEDTGRLNVDQYVTEEGSVSPRTLQAIQQALRDGDKREEVVTVRTDRVLPERSEVKDFLLSSSDEEDDILEVKEGKTIPTINLSNQVIMQDLEFEKKCQESEKNHITPKDTSISRADNYSCIDNTRKGKEGLDQEENGSKMDLNSLGDKDINLCTQKPSCSPVQTSIAALIHAETTDLSKNEEHLKIAENTEEAILQTEENVSEIQKDIRFFPEAKGPEEEKEGISQSEDSDSDGIFIEVDTEVSNKTEFPSKYAEKLCVETAIPELEADKHDIVTQDLLKESEEVQLANDQNVERENYGKDAADEWQDINLEELEELENDLSAEQNTLQAQKQQQERVAASVTGQMFLESQELLRLFGIPYIEAPMEAEAQCAILDLTDQTSGTITDDSDVWLFGARHVYKNFFSQNKYVEYYQYVDFQNQLGLDRSKLINLAYLLGSDYTEGIPNVGFVTAMEILNEFPGHGLEPLLKFAEWWNEAQKNKKLRPNPHDTKVKKKLRELQLSSGFPNPAVAEAYLKPVVDETRGSFIWGKPDVEQIREYPFTNHFGWTRTKVDEILLPVMKQLNLQQTQLRIDSFFRLAQYEKQAIKSQRLRRAVTCLKRKEKEAADEIQEATAVTEIELKQHEERKGEGAAGCGNQAVATEVQSKKRRKHVDSRKEHLYGGGFIGNLHLSETSSDSSVEELESRDLGKNKKKNVSAREAADRKEKKGCSSSSGEDEELGNIVMVTAKPVFEGRKKKSQRKRGGRKKS</sequence>
<dbReference type="OrthoDB" id="31113at2759"/>
<feature type="compositionally biased region" description="Basic and acidic residues" evidence="16">
    <location>
        <begin position="1081"/>
        <end position="1090"/>
    </location>
</feature>
<keyword evidence="8" id="KW-0255">Endonuclease</keyword>
<protein>
    <submittedName>
        <fullName evidence="19">ERCC5 protein</fullName>
    </submittedName>
</protein>
<evidence type="ECO:0000256" key="3">
    <source>
        <dbReference type="ARBA" id="ARBA00004286"/>
    </source>
</evidence>
<dbReference type="InterPro" id="IPR001044">
    <property type="entry name" value="XPG/Rad2_eukaryotes"/>
</dbReference>
<comment type="caution">
    <text evidence="19">The sequence shown here is derived from an EMBL/GenBank/DDBJ whole genome shotgun (WGS) entry which is preliminary data.</text>
</comment>
<feature type="domain" description="XPG N-terminal" evidence="18">
    <location>
        <begin position="1"/>
        <end position="98"/>
    </location>
</feature>
<dbReference type="SUPFAM" id="SSF88723">
    <property type="entry name" value="PIN domain-like"/>
    <property type="match status" value="1"/>
</dbReference>
<feature type="region of interest" description="Disordered" evidence="16">
    <location>
        <begin position="1006"/>
        <end position="1130"/>
    </location>
</feature>
<dbReference type="InterPro" id="IPR036279">
    <property type="entry name" value="5-3_exonuclease_C_sf"/>
</dbReference>
<dbReference type="PRINTS" id="PR00853">
    <property type="entry name" value="XPGRADSUPER"/>
</dbReference>
<dbReference type="GO" id="GO:0009411">
    <property type="term" value="P:response to UV"/>
    <property type="evidence" value="ECO:0007669"/>
    <property type="project" value="UniProtKB-ARBA"/>
</dbReference>
<dbReference type="GO" id="GO:0016788">
    <property type="term" value="F:hydrolase activity, acting on ester bonds"/>
    <property type="evidence" value="ECO:0007669"/>
    <property type="project" value="InterPro"/>
</dbReference>